<dbReference type="NCBIfam" id="TIGR00277">
    <property type="entry name" value="HDIG"/>
    <property type="match status" value="1"/>
</dbReference>
<name>A0A953SCS5_9BACT</name>
<dbReference type="AlphaFoldDB" id="A0A953SCS5"/>
<gene>
    <name evidence="2" type="ORF">K8I29_16335</name>
</gene>
<dbReference type="PROSITE" id="PS51832">
    <property type="entry name" value="HD_GYP"/>
    <property type="match status" value="1"/>
</dbReference>
<organism evidence="2 3">
    <name type="scientific">Candidatus Nitrobium versatile</name>
    <dbReference type="NCBI Taxonomy" id="2884831"/>
    <lineage>
        <taxon>Bacteria</taxon>
        <taxon>Pseudomonadati</taxon>
        <taxon>Nitrospirota</taxon>
        <taxon>Nitrospiria</taxon>
        <taxon>Nitrospirales</taxon>
        <taxon>Nitrospiraceae</taxon>
        <taxon>Candidatus Nitrobium</taxon>
    </lineage>
</organism>
<accession>A0A953SCS5</accession>
<comment type="caution">
    <text evidence="2">The sequence shown here is derived from an EMBL/GenBank/DDBJ whole genome shotgun (WGS) entry which is preliminary data.</text>
</comment>
<dbReference type="PANTHER" id="PTHR43155">
    <property type="entry name" value="CYCLIC DI-GMP PHOSPHODIESTERASE PA4108-RELATED"/>
    <property type="match status" value="1"/>
</dbReference>
<evidence type="ECO:0000313" key="3">
    <source>
        <dbReference type="Proteomes" id="UP000705867"/>
    </source>
</evidence>
<protein>
    <submittedName>
        <fullName evidence="2">HD domain-containing protein</fullName>
    </submittedName>
</protein>
<evidence type="ECO:0000313" key="2">
    <source>
        <dbReference type="EMBL" id="MBZ0157765.1"/>
    </source>
</evidence>
<dbReference type="InterPro" id="IPR035965">
    <property type="entry name" value="PAS-like_dom_sf"/>
</dbReference>
<feature type="domain" description="HD-GYP" evidence="1">
    <location>
        <begin position="116"/>
        <end position="307"/>
    </location>
</feature>
<reference evidence="2" key="1">
    <citation type="journal article" date="2021" name="bioRxiv">
        <title>Unraveling nitrogen, sulfur and carbon metabolic pathways and microbial community transcriptional responses to substrate deprivation and toxicity stresses in a bioreactor mimicking anoxic brackish coastal sediment conditions.</title>
        <authorList>
            <person name="Martins P.D."/>
            <person name="Echeveste M.J."/>
            <person name="Arshad A."/>
            <person name="Kurth J."/>
            <person name="Ouboter H."/>
            <person name="Jetten M.S.M."/>
            <person name="Welte C.U."/>
        </authorList>
    </citation>
    <scope>NUCLEOTIDE SEQUENCE</scope>
    <source>
        <strain evidence="2">MAG_39</strain>
    </source>
</reference>
<dbReference type="Proteomes" id="UP000705867">
    <property type="component" value="Unassembled WGS sequence"/>
</dbReference>
<dbReference type="SUPFAM" id="SSF55785">
    <property type="entry name" value="PYP-like sensor domain (PAS domain)"/>
    <property type="match status" value="1"/>
</dbReference>
<dbReference type="Pfam" id="PF13487">
    <property type="entry name" value="HD_5"/>
    <property type="match status" value="1"/>
</dbReference>
<dbReference type="Gene3D" id="1.10.3210.10">
    <property type="entry name" value="Hypothetical protein af1432"/>
    <property type="match status" value="1"/>
</dbReference>
<dbReference type="PANTHER" id="PTHR43155:SF2">
    <property type="entry name" value="CYCLIC DI-GMP PHOSPHODIESTERASE PA4108"/>
    <property type="match status" value="1"/>
</dbReference>
<dbReference type="InterPro" id="IPR003607">
    <property type="entry name" value="HD/PDEase_dom"/>
</dbReference>
<dbReference type="EMBL" id="JAIOIV010000127">
    <property type="protein sequence ID" value="MBZ0157765.1"/>
    <property type="molecule type" value="Genomic_DNA"/>
</dbReference>
<dbReference type="InterPro" id="IPR037522">
    <property type="entry name" value="HD_GYP_dom"/>
</dbReference>
<proteinExistence type="predicted"/>
<dbReference type="Gene3D" id="3.30.450.20">
    <property type="entry name" value="PAS domain"/>
    <property type="match status" value="1"/>
</dbReference>
<dbReference type="SUPFAM" id="SSF109604">
    <property type="entry name" value="HD-domain/PDEase-like"/>
    <property type="match status" value="1"/>
</dbReference>
<dbReference type="CDD" id="cd00077">
    <property type="entry name" value="HDc"/>
    <property type="match status" value="1"/>
</dbReference>
<evidence type="ECO:0000259" key="1">
    <source>
        <dbReference type="PROSITE" id="PS51832"/>
    </source>
</evidence>
<dbReference type="InterPro" id="IPR006675">
    <property type="entry name" value="HDIG_dom"/>
</dbReference>
<dbReference type="SMART" id="SM00471">
    <property type="entry name" value="HDc"/>
    <property type="match status" value="1"/>
</dbReference>
<sequence>MLDAIPLGIDIVDKDLNIIYLNETMARKVGRNAVGEKCYRVYRDDQTRCSCCPLRNRLHASEGNVVVTEKVMGGRCYKITHRAIHFRGQEAILEVFEDITDIRRAESCLKQSFEKLQRALEGTVSALAATVETRDPYTAGHQQRVARLAHAVGKEMGFSFCQVNGIRVAGILHDLGKIYVPAEILSKPGRLTEAEFNLIKTHPQVGYEILKNIEFEWSVAEIVLQHHERMDGTGYPLGLAGEQILMEARIIAVADVVETIHSHRPYRPAVGIEKALEEIERNRVTKYDPDVVDACLRLFQKEGFVFS</sequence>
<reference evidence="2" key="2">
    <citation type="submission" date="2021-08" db="EMBL/GenBank/DDBJ databases">
        <authorList>
            <person name="Dalcin Martins P."/>
        </authorList>
    </citation>
    <scope>NUCLEOTIDE SEQUENCE</scope>
    <source>
        <strain evidence="2">MAG_39</strain>
    </source>
</reference>